<name>A0A9P7B771_RHOMI</name>
<comment type="similarity">
    <text evidence="1">Belongs to the DNA mismatch repair MutS family.</text>
</comment>
<evidence type="ECO:0000256" key="6">
    <source>
        <dbReference type="ARBA" id="ARBA00023254"/>
    </source>
</evidence>
<evidence type="ECO:0000256" key="3">
    <source>
        <dbReference type="ARBA" id="ARBA00022741"/>
    </source>
</evidence>
<dbReference type="GO" id="GO:0030983">
    <property type="term" value="F:mismatched DNA binding"/>
    <property type="evidence" value="ECO:0007669"/>
    <property type="project" value="InterPro"/>
</dbReference>
<protein>
    <recommendedName>
        <fullName evidence="2 8">DNA mismatch repair protein MSH3</fullName>
    </recommendedName>
    <alternativeName>
        <fullName evidence="2 8">DNA mismatch repair protein MSH3</fullName>
    </alternativeName>
</protein>
<comment type="caution">
    <text evidence="12">The sequence shown here is derived from an EMBL/GenBank/DDBJ whole genome shotgun (WGS) entry which is preliminary data.</text>
</comment>
<evidence type="ECO:0000256" key="7">
    <source>
        <dbReference type="ARBA" id="ARBA00025902"/>
    </source>
</evidence>
<feature type="compositionally biased region" description="Basic and acidic residues" evidence="9">
    <location>
        <begin position="961"/>
        <end position="971"/>
    </location>
</feature>
<dbReference type="Proteomes" id="UP000777482">
    <property type="component" value="Unassembled WGS sequence"/>
</dbReference>
<proteinExistence type="inferred from homology"/>
<evidence type="ECO:0000256" key="1">
    <source>
        <dbReference type="ARBA" id="ARBA00006271"/>
    </source>
</evidence>
<organism evidence="12 13">
    <name type="scientific">Rhodotorula mucilaginosa</name>
    <name type="common">Yeast</name>
    <name type="synonym">Rhodotorula rubra</name>
    <dbReference type="NCBI Taxonomy" id="5537"/>
    <lineage>
        <taxon>Eukaryota</taxon>
        <taxon>Fungi</taxon>
        <taxon>Dikarya</taxon>
        <taxon>Basidiomycota</taxon>
        <taxon>Pucciniomycotina</taxon>
        <taxon>Microbotryomycetes</taxon>
        <taxon>Sporidiobolales</taxon>
        <taxon>Sporidiobolaceae</taxon>
        <taxon>Rhodotorula</taxon>
    </lineage>
</organism>
<dbReference type="PANTHER" id="PTHR11361:SF21">
    <property type="entry name" value="MUTS PROTEIN HOMOLOG 4"/>
    <property type="match status" value="1"/>
</dbReference>
<dbReference type="FunFam" id="3.40.50.300:FF:000870">
    <property type="entry name" value="MutS protein homolog 4"/>
    <property type="match status" value="1"/>
</dbReference>
<evidence type="ECO:0000313" key="12">
    <source>
        <dbReference type="EMBL" id="KAG0662563.1"/>
    </source>
</evidence>
<feature type="compositionally biased region" description="Low complexity" evidence="9">
    <location>
        <begin position="940"/>
        <end position="954"/>
    </location>
</feature>
<reference evidence="12 13" key="1">
    <citation type="submission" date="2020-11" db="EMBL/GenBank/DDBJ databases">
        <title>Kefir isolates.</title>
        <authorList>
            <person name="Marcisauskas S."/>
            <person name="Kim Y."/>
            <person name="Blasche S."/>
        </authorList>
    </citation>
    <scope>NUCLEOTIDE SEQUENCE [LARGE SCALE GENOMIC DNA]</scope>
    <source>
        <strain evidence="12 13">KR</strain>
    </source>
</reference>
<keyword evidence="6" id="KW-0469">Meiosis</keyword>
<evidence type="ECO:0000259" key="11">
    <source>
        <dbReference type="SMART" id="SM00534"/>
    </source>
</evidence>
<dbReference type="SUPFAM" id="SSF48334">
    <property type="entry name" value="DNA repair protein MutS, domain III"/>
    <property type="match status" value="1"/>
</dbReference>
<evidence type="ECO:0000259" key="10">
    <source>
        <dbReference type="SMART" id="SM00533"/>
    </source>
</evidence>
<dbReference type="GO" id="GO:0006298">
    <property type="term" value="P:mismatch repair"/>
    <property type="evidence" value="ECO:0007669"/>
    <property type="project" value="InterPro"/>
</dbReference>
<accession>A0A9P7B771</accession>
<dbReference type="PANTHER" id="PTHR11361">
    <property type="entry name" value="DNA MISMATCH REPAIR PROTEIN MUTS FAMILY MEMBER"/>
    <property type="match status" value="1"/>
</dbReference>
<dbReference type="InterPro" id="IPR045076">
    <property type="entry name" value="MutS"/>
</dbReference>
<dbReference type="OrthoDB" id="276261at2759"/>
<evidence type="ECO:0000256" key="4">
    <source>
        <dbReference type="ARBA" id="ARBA00022840"/>
    </source>
</evidence>
<sequence>MTFSPRSLLSLAPYTAAAMSVSVSARPLSARPLTADEDPRWIVSILPARGQGRQLGVVALDSDSATMRVSHLAADSPTYVNTVHLLAGATPPAVVLLPATSTTDPQVGMLVKALQANFPEATLVPVMRKYWTEQASARAITDGYEYLTRLIIHSEDRLGILTSCREQYYSLSAASALFRYLEHTHGIAFGPGTLKITYEPPEGTCLIDRDSARNLELVSNLLNKNSKQHLLGMLNHCFTPMGTRFLRANILSPLTDTVTLDGRLDVVEELVNSEERFRAVRKALEPLKSLDLDKVVSRLLAPRRPATTANSAPPARRPTATGADASIKGLALFSQLAASASADPSLRIAHHLAHLISLRTFLNAVPSLRASVENASSPLLLQIERALSDDRIDEIREVLKEGMNDDVWNAAAGNRGGGHKGKGGAESAMIGKHQRLFAIKAERKRLLDVARETYRENMTDIHDLCETVRDRYRFETLDLRQGEGFKGAAFVLRVSKDEWDEKKSELGRTGAINVSIKKNKIEFQTLDLMKMNARLAASEEEILIMSLRRAVPFLPLPGFERLAPRAPFLTDMFLRTPRNSEGVLEEIFEAITDKIACLYKCAEAIALLDMVAAFADMANKNEYVRPEWTDTLAIKQGRHPLHEQFRMSDGSFVPNDTYATDAASFQIINGPNMSGKSTLLRQIALLHVMAQIGSFVPAQYASFRPVSALLTRLSNDDNLEASLSTFASEMTTMSMILGTLKAHEGRTCLVIVDELGRGTSPDEGLGIAHAIAEEIIKAKALCFFATHFKELSITLPSRYPNVVPLHLETEIDPQQRNFSMTFRHRLRDGSTPQTHYGKYICAAASLLRLELAKMVKLPDAMLDRARLVSMTLASLARDGQERAGLSKLTRRRKVLLELRTTLKELAQSTITDASKMRRMMRELQQQTVQILSETIDAASTTAAADSITPPASAAGRGQEQPQHDERPHRSDPPQTDEELSNAAEDALKLDDEAEGMEDEPMVASEEEGDVQLMADDEEMLGFDDD</sequence>
<dbReference type="InterPro" id="IPR007696">
    <property type="entry name" value="DNA_mismatch_repair_MutS_core"/>
</dbReference>
<dbReference type="GO" id="GO:0140664">
    <property type="term" value="F:ATP-dependent DNA damage sensor activity"/>
    <property type="evidence" value="ECO:0007669"/>
    <property type="project" value="InterPro"/>
</dbReference>
<feature type="compositionally biased region" description="Acidic residues" evidence="9">
    <location>
        <begin position="991"/>
        <end position="1025"/>
    </location>
</feature>
<dbReference type="AlphaFoldDB" id="A0A9P7B771"/>
<evidence type="ECO:0000256" key="9">
    <source>
        <dbReference type="SAM" id="MobiDB-lite"/>
    </source>
</evidence>
<keyword evidence="13" id="KW-1185">Reference proteome</keyword>
<dbReference type="GO" id="GO:0005524">
    <property type="term" value="F:ATP binding"/>
    <property type="evidence" value="ECO:0007669"/>
    <property type="project" value="UniProtKB-KW"/>
</dbReference>
<dbReference type="GO" id="GO:0007131">
    <property type="term" value="P:reciprocal meiotic recombination"/>
    <property type="evidence" value="ECO:0007669"/>
    <property type="project" value="TreeGrafter"/>
</dbReference>
<dbReference type="Pfam" id="PF05192">
    <property type="entry name" value="MutS_III"/>
    <property type="match status" value="1"/>
</dbReference>
<dbReference type="InterPro" id="IPR027417">
    <property type="entry name" value="P-loop_NTPase"/>
</dbReference>
<dbReference type="EMBL" id="PUHQ01000026">
    <property type="protein sequence ID" value="KAG0662563.1"/>
    <property type="molecule type" value="Genomic_DNA"/>
</dbReference>
<dbReference type="SUPFAM" id="SSF52540">
    <property type="entry name" value="P-loop containing nucleoside triphosphate hydrolases"/>
    <property type="match status" value="1"/>
</dbReference>
<dbReference type="Gene3D" id="1.10.1420.10">
    <property type="match status" value="1"/>
</dbReference>
<evidence type="ECO:0000256" key="8">
    <source>
        <dbReference type="ARBA" id="ARBA00073774"/>
    </source>
</evidence>
<dbReference type="InterPro" id="IPR007861">
    <property type="entry name" value="DNA_mismatch_repair_MutS_clamp"/>
</dbReference>
<feature type="domain" description="DNA mismatch repair proteins mutS family" evidence="11">
    <location>
        <begin position="663"/>
        <end position="870"/>
    </location>
</feature>
<dbReference type="SMART" id="SM00534">
    <property type="entry name" value="MUTSac"/>
    <property type="match status" value="1"/>
</dbReference>
<dbReference type="Gene3D" id="3.40.50.300">
    <property type="entry name" value="P-loop containing nucleotide triphosphate hydrolases"/>
    <property type="match status" value="1"/>
</dbReference>
<dbReference type="InterPro" id="IPR036187">
    <property type="entry name" value="DNA_mismatch_repair_MutS_sf"/>
</dbReference>
<dbReference type="PIRSF" id="PIRSF037677">
    <property type="entry name" value="DNA_mis_repair_Msh6"/>
    <property type="match status" value="1"/>
</dbReference>
<evidence type="ECO:0000313" key="13">
    <source>
        <dbReference type="Proteomes" id="UP000777482"/>
    </source>
</evidence>
<keyword evidence="4" id="KW-0067">ATP-binding</keyword>
<dbReference type="SMART" id="SM00533">
    <property type="entry name" value="MUTSd"/>
    <property type="match status" value="1"/>
</dbReference>
<evidence type="ECO:0000256" key="5">
    <source>
        <dbReference type="ARBA" id="ARBA00023125"/>
    </source>
</evidence>
<keyword evidence="5" id="KW-0238">DNA-binding</keyword>
<dbReference type="Pfam" id="PF05190">
    <property type="entry name" value="MutS_IV"/>
    <property type="match status" value="1"/>
</dbReference>
<dbReference type="Pfam" id="PF00488">
    <property type="entry name" value="MutS_V"/>
    <property type="match status" value="1"/>
</dbReference>
<keyword evidence="3" id="KW-0547">Nucleotide-binding</keyword>
<evidence type="ECO:0000256" key="2">
    <source>
        <dbReference type="ARBA" id="ARBA00022151"/>
    </source>
</evidence>
<comment type="subunit">
    <text evidence="7">Heterodimer consisting of MSH2-MSH3 (MutS beta). Forms a ternary complex with MutL alpha (MLH1-PMS1).</text>
</comment>
<feature type="domain" description="DNA mismatch repair protein MutS core" evidence="10">
    <location>
        <begin position="225"/>
        <end position="645"/>
    </location>
</feature>
<dbReference type="InterPro" id="IPR017261">
    <property type="entry name" value="DNA_mismatch_repair_MutS/MSH"/>
</dbReference>
<gene>
    <name evidence="12" type="primary">MSH4</name>
    <name evidence="12" type="ORF">C6P46_003305</name>
</gene>
<dbReference type="GO" id="GO:0005634">
    <property type="term" value="C:nucleus"/>
    <property type="evidence" value="ECO:0007669"/>
    <property type="project" value="TreeGrafter"/>
</dbReference>
<feature type="region of interest" description="Disordered" evidence="9">
    <location>
        <begin position="940"/>
        <end position="1025"/>
    </location>
</feature>
<dbReference type="InterPro" id="IPR000432">
    <property type="entry name" value="DNA_mismatch_repair_MutS_C"/>
</dbReference>